<gene>
    <name evidence="2" type="ordered locus">azo2094</name>
</gene>
<protein>
    <submittedName>
        <fullName evidence="2">Uncharacterized protein</fullName>
    </submittedName>
</protein>
<dbReference type="HOGENOM" id="CLU_1150021_0_0_4"/>
<dbReference type="AlphaFoldDB" id="A1K7A6"/>
<sequence>MSRFSAESWRLLLGRDHWHFDRAGEVQRVPAGADPAAALAGVSAPPPVRRLLRRPRLEVELADDWVRHLVVQWPRGLRGQERAAWLGDRFAAVHELDPAEWVFVADRDADGERALASAAPRVLVAAVTGFAKAQHATIGRFGSRFALGFNRARQALDGECGVFALCAEDRLTVGLWQLGEWVRVRSLAAGSQPGVALAQTLAGWLAALPPSAPEGVVYSVGVEPAFLPSGWQQRALPLHALMPTQPQSEGGIPPLGGWQAAKGTSR</sequence>
<feature type="region of interest" description="Disordered" evidence="1">
    <location>
        <begin position="243"/>
        <end position="266"/>
    </location>
</feature>
<dbReference type="STRING" id="62928.azo2094"/>
<reference evidence="2 3" key="1">
    <citation type="journal article" date="2006" name="Nat. Biotechnol.">
        <title>Complete genome of the mutualistic, N2-fixing grass endophyte Azoarcus sp. strain BH72.</title>
        <authorList>
            <person name="Krause A."/>
            <person name="Ramakumar A."/>
            <person name="Bartels D."/>
            <person name="Battistoni F."/>
            <person name="Bekel T."/>
            <person name="Boch J."/>
            <person name="Boehm M."/>
            <person name="Friedrich F."/>
            <person name="Hurek T."/>
            <person name="Krause L."/>
            <person name="Linke B."/>
            <person name="McHardy A.C."/>
            <person name="Sarkar A."/>
            <person name="Schneiker S."/>
            <person name="Syed A.A."/>
            <person name="Thauer R."/>
            <person name="Vorhoelter F.-J."/>
            <person name="Weidner S."/>
            <person name="Puehler A."/>
            <person name="Reinhold-Hurek B."/>
            <person name="Kaiser O."/>
            <person name="Goesmann A."/>
        </authorList>
    </citation>
    <scope>NUCLEOTIDE SEQUENCE [LARGE SCALE GENOMIC DNA]</scope>
    <source>
        <strain evidence="2 3">BH72</strain>
    </source>
</reference>
<proteinExistence type="predicted"/>
<dbReference type="KEGG" id="azo:azo2094"/>
<keyword evidence="3" id="KW-1185">Reference proteome</keyword>
<evidence type="ECO:0000313" key="3">
    <source>
        <dbReference type="Proteomes" id="UP000002588"/>
    </source>
</evidence>
<name>A1K7A6_AZOSB</name>
<evidence type="ECO:0000313" key="2">
    <source>
        <dbReference type="EMBL" id="CAL94711.1"/>
    </source>
</evidence>
<organism evidence="2 3">
    <name type="scientific">Azoarcus sp. (strain BH72)</name>
    <dbReference type="NCBI Taxonomy" id="418699"/>
    <lineage>
        <taxon>Bacteria</taxon>
        <taxon>Pseudomonadati</taxon>
        <taxon>Pseudomonadota</taxon>
        <taxon>Betaproteobacteria</taxon>
        <taxon>Rhodocyclales</taxon>
        <taxon>Zoogloeaceae</taxon>
        <taxon>Azoarcus</taxon>
    </lineage>
</organism>
<evidence type="ECO:0000256" key="1">
    <source>
        <dbReference type="SAM" id="MobiDB-lite"/>
    </source>
</evidence>
<dbReference type="Proteomes" id="UP000002588">
    <property type="component" value="Chromosome"/>
</dbReference>
<accession>A1K7A6</accession>
<dbReference type="RefSeq" id="WP_011765825.1">
    <property type="nucleotide sequence ID" value="NC_008702.1"/>
</dbReference>
<dbReference type="EMBL" id="AM406670">
    <property type="protein sequence ID" value="CAL94711.1"/>
    <property type="molecule type" value="Genomic_DNA"/>
</dbReference>